<reference evidence="1" key="1">
    <citation type="submission" date="2020-03" db="EMBL/GenBank/DDBJ databases">
        <authorList>
            <person name="He L."/>
        </authorList>
    </citation>
    <scope>NUCLEOTIDE SEQUENCE</scope>
    <source>
        <strain evidence="1">CkLH20</strain>
    </source>
</reference>
<evidence type="ECO:0000313" key="1">
    <source>
        <dbReference type="EMBL" id="KAF9876168.1"/>
    </source>
</evidence>
<comment type="caution">
    <text evidence="1">The sequence shown here is derived from an EMBL/GenBank/DDBJ whole genome shotgun (WGS) entry which is preliminary data.</text>
</comment>
<gene>
    <name evidence="1" type="ORF">CkaCkLH20_06111</name>
</gene>
<sequence>MLTRTGGFQQESGELKLDIDGPAWLCNKEVELTEFEAKRQVYLDLVLYGNIEEQRMDDLPARTPSVSLEELLLNIERGVVDRCILGRHTEGPLQRDYYRPRNLTSGGTFNMKNRENFNVERKLLLAILEIYQDLWNSCYSDTPASMDQNDTVNDAADFVKTYFNEGATFNWVANPLIDHYITRLGQDLADAAAKRVDPEQITQGELPIVSILSTSSLGGHLSQAYSNWMCLGFPPHRLAELGVTWDRIRKKEKCNEYRKTMASANIRQEFCFGIHTPGVVSVVLFKGDLPSTITDVDPSVLERIGWFPVSSIDESLGYWQYDYCSPYSLANKQAEKALFRVTMDSEVLGMYLPNGEWLAWEEEMGISTHRTGALV</sequence>
<proteinExistence type="predicted"/>
<dbReference type="RefSeq" id="XP_038745629.1">
    <property type="nucleotide sequence ID" value="XM_038888828.1"/>
</dbReference>
<evidence type="ECO:0000313" key="2">
    <source>
        <dbReference type="Proteomes" id="UP000781932"/>
    </source>
</evidence>
<reference evidence="1" key="2">
    <citation type="submission" date="2020-11" db="EMBL/GenBank/DDBJ databases">
        <title>Whole genome sequencing of Colletotrichum sp.</title>
        <authorList>
            <person name="Li H."/>
        </authorList>
    </citation>
    <scope>NUCLEOTIDE SEQUENCE</scope>
    <source>
        <strain evidence="1">CkLH20</strain>
    </source>
</reference>
<keyword evidence="2" id="KW-1185">Reference proteome</keyword>
<protein>
    <submittedName>
        <fullName evidence="1">Uncharacterized protein</fullName>
    </submittedName>
</protein>
<accession>A0A9P6I4E2</accession>
<dbReference type="Proteomes" id="UP000781932">
    <property type="component" value="Unassembled WGS sequence"/>
</dbReference>
<name>A0A9P6I4E2_9PEZI</name>
<organism evidence="1 2">
    <name type="scientific">Colletotrichum karsti</name>
    <dbReference type="NCBI Taxonomy" id="1095194"/>
    <lineage>
        <taxon>Eukaryota</taxon>
        <taxon>Fungi</taxon>
        <taxon>Dikarya</taxon>
        <taxon>Ascomycota</taxon>
        <taxon>Pezizomycotina</taxon>
        <taxon>Sordariomycetes</taxon>
        <taxon>Hypocreomycetidae</taxon>
        <taxon>Glomerellales</taxon>
        <taxon>Glomerellaceae</taxon>
        <taxon>Colletotrichum</taxon>
        <taxon>Colletotrichum boninense species complex</taxon>
    </lineage>
</organism>
<dbReference type="AlphaFoldDB" id="A0A9P6I4E2"/>
<dbReference type="GeneID" id="62161902"/>
<dbReference type="EMBL" id="JAATWM020000018">
    <property type="protein sequence ID" value="KAF9876168.1"/>
    <property type="molecule type" value="Genomic_DNA"/>
</dbReference>
<dbReference type="OrthoDB" id="10676474at2759"/>